<dbReference type="SMART" id="SM00651">
    <property type="entry name" value="Sm"/>
    <property type="match status" value="1"/>
</dbReference>
<dbReference type="InterPro" id="IPR047575">
    <property type="entry name" value="Sm"/>
</dbReference>
<dbReference type="InterPro" id="IPR034110">
    <property type="entry name" value="LSMD1_Sm"/>
</dbReference>
<sequence length="108" mass="12350">MWKVWKSSPNLGCVLHVRFSAYAHSEYIITMEVEKYIGTSLRIELVDGRQLDGILTVVDPFGNMLLSNVWETSEDKLDSALLRKRELGLVSVPRPQVSKVLIESRYAR</sequence>
<evidence type="ECO:0000313" key="3">
    <source>
        <dbReference type="Proteomes" id="UP000007703"/>
    </source>
</evidence>
<dbReference type="InterPro" id="IPR001163">
    <property type="entry name" value="Sm_dom_euk/arc"/>
</dbReference>
<evidence type="ECO:0000259" key="1">
    <source>
        <dbReference type="PROSITE" id="PS52002"/>
    </source>
</evidence>
<dbReference type="VEuPathDB" id="FungiDB:CLUG_05841"/>
<dbReference type="GO" id="GO:0003723">
    <property type="term" value="F:RNA binding"/>
    <property type="evidence" value="ECO:0007669"/>
    <property type="project" value="InterPro"/>
</dbReference>
<proteinExistence type="predicted"/>
<dbReference type="OrthoDB" id="368909at2759"/>
<dbReference type="GO" id="GO:0031417">
    <property type="term" value="C:NatC complex"/>
    <property type="evidence" value="ECO:0007669"/>
    <property type="project" value="InterPro"/>
</dbReference>
<organism evidence="2 3">
    <name type="scientific">Clavispora lusitaniae (strain ATCC 42720)</name>
    <name type="common">Yeast</name>
    <name type="synonym">Candida lusitaniae</name>
    <dbReference type="NCBI Taxonomy" id="306902"/>
    <lineage>
        <taxon>Eukaryota</taxon>
        <taxon>Fungi</taxon>
        <taxon>Dikarya</taxon>
        <taxon>Ascomycota</taxon>
        <taxon>Saccharomycotina</taxon>
        <taxon>Pichiomycetes</taxon>
        <taxon>Metschnikowiaceae</taxon>
        <taxon>Clavispora</taxon>
    </lineage>
</organism>
<dbReference type="HOGENOM" id="CLU_2196673_0_0_1"/>
<accession>C4YC24</accession>
<dbReference type="Proteomes" id="UP000007703">
    <property type="component" value="Unassembled WGS sequence"/>
</dbReference>
<dbReference type="InterPro" id="IPR010920">
    <property type="entry name" value="LSM_dom_sf"/>
</dbReference>
<name>C4YC24_CLAL4</name>
<reference evidence="2 3" key="1">
    <citation type="journal article" date="2009" name="Nature">
        <title>Evolution of pathogenicity and sexual reproduction in eight Candida genomes.</title>
        <authorList>
            <person name="Butler G."/>
            <person name="Rasmussen M.D."/>
            <person name="Lin M.F."/>
            <person name="Santos M.A."/>
            <person name="Sakthikumar S."/>
            <person name="Munro C.A."/>
            <person name="Rheinbay E."/>
            <person name="Grabherr M."/>
            <person name="Forche A."/>
            <person name="Reedy J.L."/>
            <person name="Agrafioti I."/>
            <person name="Arnaud M.B."/>
            <person name="Bates S."/>
            <person name="Brown A.J."/>
            <person name="Brunke S."/>
            <person name="Costanzo M.C."/>
            <person name="Fitzpatrick D.A."/>
            <person name="de Groot P.W."/>
            <person name="Harris D."/>
            <person name="Hoyer L.L."/>
            <person name="Hube B."/>
            <person name="Klis F.M."/>
            <person name="Kodira C."/>
            <person name="Lennard N."/>
            <person name="Logue M.E."/>
            <person name="Martin R."/>
            <person name="Neiman A.M."/>
            <person name="Nikolaou E."/>
            <person name="Quail M.A."/>
            <person name="Quinn J."/>
            <person name="Santos M.C."/>
            <person name="Schmitzberger F.F."/>
            <person name="Sherlock G."/>
            <person name="Shah P."/>
            <person name="Silverstein K.A."/>
            <person name="Skrzypek M.S."/>
            <person name="Soll D."/>
            <person name="Staggs R."/>
            <person name="Stansfield I."/>
            <person name="Stumpf M.P."/>
            <person name="Sudbery P.E."/>
            <person name="Srikantha T."/>
            <person name="Zeng Q."/>
            <person name="Berman J."/>
            <person name="Berriman M."/>
            <person name="Heitman J."/>
            <person name="Gow N.A."/>
            <person name="Lorenz M.C."/>
            <person name="Birren B.W."/>
            <person name="Kellis M."/>
            <person name="Cuomo C.A."/>
        </authorList>
    </citation>
    <scope>NUCLEOTIDE SEQUENCE [LARGE SCALE GENOMIC DNA]</scope>
    <source>
        <strain evidence="2 3">ATCC 42720</strain>
    </source>
</reference>
<dbReference type="OMA" id="SEYIITM"/>
<dbReference type="KEGG" id="clu:CLUG_05841"/>
<dbReference type="CDD" id="cd06168">
    <property type="entry name" value="LSMD1"/>
    <property type="match status" value="1"/>
</dbReference>
<dbReference type="Gene3D" id="2.30.30.100">
    <property type="match status" value="1"/>
</dbReference>
<dbReference type="SUPFAM" id="SSF50182">
    <property type="entry name" value="Sm-like ribonucleoproteins"/>
    <property type="match status" value="1"/>
</dbReference>
<dbReference type="InParanoid" id="C4YC24"/>
<dbReference type="EMBL" id="CH408083">
    <property type="protein sequence ID" value="EEQ41713.1"/>
    <property type="molecule type" value="Genomic_DNA"/>
</dbReference>
<dbReference type="STRING" id="306902.C4YC24"/>
<dbReference type="FunCoup" id="C4YC24">
    <property type="interactions" value="335"/>
</dbReference>
<feature type="domain" description="Sm" evidence="1">
    <location>
        <begin position="28"/>
        <end position="96"/>
    </location>
</feature>
<gene>
    <name evidence="2" type="ORF">CLUG_05841</name>
</gene>
<protein>
    <recommendedName>
        <fullName evidence="1">Sm domain-containing protein</fullName>
    </recommendedName>
</protein>
<dbReference type="Pfam" id="PF01423">
    <property type="entry name" value="LSM"/>
    <property type="match status" value="1"/>
</dbReference>
<evidence type="ECO:0000313" key="2">
    <source>
        <dbReference type="EMBL" id="EEQ41713.1"/>
    </source>
</evidence>
<dbReference type="AlphaFoldDB" id="C4YC24"/>
<dbReference type="PROSITE" id="PS52002">
    <property type="entry name" value="SM"/>
    <property type="match status" value="1"/>
</dbReference>